<protein>
    <submittedName>
        <fullName evidence="1">Uncharacterized protein</fullName>
    </submittedName>
</protein>
<dbReference type="EMBL" id="BGZK01000337">
    <property type="protein sequence ID" value="GBP37676.1"/>
    <property type="molecule type" value="Genomic_DNA"/>
</dbReference>
<accession>A0A4C1VFN9</accession>
<organism evidence="1 2">
    <name type="scientific">Eumeta variegata</name>
    <name type="common">Bagworm moth</name>
    <name type="synonym">Eumeta japonica</name>
    <dbReference type="NCBI Taxonomy" id="151549"/>
    <lineage>
        <taxon>Eukaryota</taxon>
        <taxon>Metazoa</taxon>
        <taxon>Ecdysozoa</taxon>
        <taxon>Arthropoda</taxon>
        <taxon>Hexapoda</taxon>
        <taxon>Insecta</taxon>
        <taxon>Pterygota</taxon>
        <taxon>Neoptera</taxon>
        <taxon>Endopterygota</taxon>
        <taxon>Lepidoptera</taxon>
        <taxon>Glossata</taxon>
        <taxon>Ditrysia</taxon>
        <taxon>Tineoidea</taxon>
        <taxon>Psychidae</taxon>
        <taxon>Oiketicinae</taxon>
        <taxon>Eumeta</taxon>
    </lineage>
</organism>
<evidence type="ECO:0000313" key="2">
    <source>
        <dbReference type="Proteomes" id="UP000299102"/>
    </source>
</evidence>
<comment type="caution">
    <text evidence="1">The sequence shown here is derived from an EMBL/GenBank/DDBJ whole genome shotgun (WGS) entry which is preliminary data.</text>
</comment>
<evidence type="ECO:0000313" key="1">
    <source>
        <dbReference type="EMBL" id="GBP37676.1"/>
    </source>
</evidence>
<dbReference type="AlphaFoldDB" id="A0A4C1VFN9"/>
<keyword evidence="2" id="KW-1185">Reference proteome</keyword>
<dbReference type="Proteomes" id="UP000299102">
    <property type="component" value="Unassembled WGS sequence"/>
</dbReference>
<proteinExistence type="predicted"/>
<sequence length="83" mass="8934">MKDNGWAKPACRITVTSVNLPVAREPRGDQTHIFAGQSSRRAIRELIDSSPRAGPPHCHGKQLRNCFRAPSESAAGACARPGN</sequence>
<gene>
    <name evidence="1" type="ORF">EVAR_23725_1</name>
</gene>
<reference evidence="1 2" key="1">
    <citation type="journal article" date="2019" name="Commun. Biol.">
        <title>The bagworm genome reveals a unique fibroin gene that provides high tensile strength.</title>
        <authorList>
            <person name="Kono N."/>
            <person name="Nakamura H."/>
            <person name="Ohtoshi R."/>
            <person name="Tomita M."/>
            <person name="Numata K."/>
            <person name="Arakawa K."/>
        </authorList>
    </citation>
    <scope>NUCLEOTIDE SEQUENCE [LARGE SCALE GENOMIC DNA]</scope>
</reference>
<name>A0A4C1VFN9_EUMVA</name>